<sequence>MTTVRFVAPLQSMIIEEGMPPIGFVHLTDEAAEQVTCHELERRLELGKRRGFGSVKVTVRVGESEWQTSAFPSQGRWFLPIKKPVRLAEDLAEGEPVEVELDLL</sequence>
<evidence type="ECO:0000313" key="1">
    <source>
        <dbReference type="EMBL" id="MXO58172.1"/>
    </source>
</evidence>
<evidence type="ECO:0000313" key="2">
    <source>
        <dbReference type="Proteomes" id="UP000433652"/>
    </source>
</evidence>
<comment type="caution">
    <text evidence="1">The sequence shown here is derived from an EMBL/GenBank/DDBJ whole genome shotgun (WGS) entry which is preliminary data.</text>
</comment>
<dbReference type="EMBL" id="WTYM01000022">
    <property type="protein sequence ID" value="MXO58172.1"/>
    <property type="molecule type" value="Genomic_DNA"/>
</dbReference>
<keyword evidence="2" id="KW-1185">Reference proteome</keyword>
<name>A0A6I4SUY3_9SPHN</name>
<dbReference type="OrthoDB" id="9808666at2"/>
<dbReference type="Proteomes" id="UP000433652">
    <property type="component" value="Unassembled WGS sequence"/>
</dbReference>
<dbReference type="InterPro" id="IPR015018">
    <property type="entry name" value="DUF1905"/>
</dbReference>
<proteinExistence type="predicted"/>
<dbReference type="AlphaFoldDB" id="A0A6I4SUY3"/>
<dbReference type="Pfam" id="PF08922">
    <property type="entry name" value="DUF1905"/>
    <property type="match status" value="1"/>
</dbReference>
<reference evidence="1 2" key="1">
    <citation type="submission" date="2019-12" db="EMBL/GenBank/DDBJ databases">
        <title>Genomic-based taxomic classification of the family Erythrobacteraceae.</title>
        <authorList>
            <person name="Xu L."/>
        </authorList>
    </citation>
    <scope>NUCLEOTIDE SEQUENCE [LARGE SCALE GENOMIC DNA]</scope>
    <source>
        <strain evidence="1 2">MCCC 1K01500</strain>
    </source>
</reference>
<protein>
    <submittedName>
        <fullName evidence="1">DUF1905 domain-containing protein</fullName>
    </submittedName>
</protein>
<organism evidence="1 2">
    <name type="scientific">Croceibacterium salegens</name>
    <dbReference type="NCBI Taxonomy" id="1737568"/>
    <lineage>
        <taxon>Bacteria</taxon>
        <taxon>Pseudomonadati</taxon>
        <taxon>Pseudomonadota</taxon>
        <taxon>Alphaproteobacteria</taxon>
        <taxon>Sphingomonadales</taxon>
        <taxon>Erythrobacteraceae</taxon>
        <taxon>Croceibacterium</taxon>
    </lineage>
</organism>
<dbReference type="InterPro" id="IPR037079">
    <property type="entry name" value="AF2212/PG0164-like_sf"/>
</dbReference>
<dbReference type="SUPFAM" id="SSF141694">
    <property type="entry name" value="AF2212/PG0164-like"/>
    <property type="match status" value="1"/>
</dbReference>
<gene>
    <name evidence="1" type="ORF">GRI89_01255</name>
</gene>
<accession>A0A6I4SUY3</accession>
<dbReference type="RefSeq" id="WP_159791463.1">
    <property type="nucleotide sequence ID" value="NZ_WTYM01000022.1"/>
</dbReference>
<dbReference type="Gene3D" id="2.40.30.100">
    <property type="entry name" value="AF2212/PG0164-like"/>
    <property type="match status" value="1"/>
</dbReference>